<dbReference type="SUPFAM" id="SSF52540">
    <property type="entry name" value="P-loop containing nucleoside triphosphate hydrolases"/>
    <property type="match status" value="1"/>
</dbReference>
<proteinExistence type="predicted"/>
<dbReference type="Gene3D" id="3.40.50.300">
    <property type="entry name" value="P-loop containing nucleotide triphosphate hydrolases"/>
    <property type="match status" value="1"/>
</dbReference>
<reference evidence="3 4" key="1">
    <citation type="submission" date="2020-08" db="EMBL/GenBank/DDBJ databases">
        <title>Genomic Encyclopedia of Type Strains, Phase IV (KMG-IV): sequencing the most valuable type-strain genomes for metagenomic binning, comparative biology and taxonomic classification.</title>
        <authorList>
            <person name="Goeker M."/>
        </authorList>
    </citation>
    <scope>NUCLEOTIDE SEQUENCE [LARGE SCALE GENOMIC DNA]</scope>
    <source>
        <strain evidence="3 4">DSM 2163</strain>
    </source>
</reference>
<feature type="domain" description="ATPase AAA-type core" evidence="1">
    <location>
        <begin position="170"/>
        <end position="275"/>
    </location>
</feature>
<dbReference type="RefSeq" id="WP_183566014.1">
    <property type="nucleotide sequence ID" value="NZ_JACHOP010000003.1"/>
</dbReference>
<accession>A0A840ZGT2</accession>
<evidence type="ECO:0000259" key="2">
    <source>
        <dbReference type="Pfam" id="PF13476"/>
    </source>
</evidence>
<name>A0A840ZGT2_9HYPH</name>
<dbReference type="EMBL" id="JACHOP010000003">
    <property type="protein sequence ID" value="MBB5756375.1"/>
    <property type="molecule type" value="Genomic_DNA"/>
</dbReference>
<protein>
    <submittedName>
        <fullName evidence="3">AAA15 family ATPase/GTPase</fullName>
    </submittedName>
</protein>
<evidence type="ECO:0000259" key="1">
    <source>
        <dbReference type="Pfam" id="PF13304"/>
    </source>
</evidence>
<sequence length="488" mass="54865">MDVRQSDIDSLEERVRKQSYSKYMLNLRMHNVRSFKNQLVTFDFPIAAIIGTNGGGKSTILGAIALAYKETKPGNFFPKSNIGDNSMADWRIDYEIIDRTVAKSGTFSRNARFVSAKWRRENVAERDVVTIPIQRTVPANELAKFRQFIGIIQKTGVKKTPINPKIAEHVSRILGKDASNYMRVSLKSDKNKSILVGMKDANDYSQFHFGAGEASIIEMVSKIEEADDNSLILIEEIENGLHPLATRKMVEYLFDVAKRKKAQILFTTHSEYALDVLPAKAIWACIDGSAYQGKLTIESLRALTGSVAKEHAIFVEDEFAKDLCEEMMRQYGIDAFDRIQVHKAGGYPYVVEVLNHHNNNPTIKHKAVALIDGDNPPLTKANEYVFELPEGAPESIIFGYIKDNAAEVAALVQQRCQCPSISQDKIVKCINNVMIDTTDHHLYFSKLGEKLGFVSELVVRRGLCSIYVQNNEDKIKPIIESIKKKLSI</sequence>
<dbReference type="InterPro" id="IPR003959">
    <property type="entry name" value="ATPase_AAA_core"/>
</dbReference>
<evidence type="ECO:0000313" key="4">
    <source>
        <dbReference type="Proteomes" id="UP000583454"/>
    </source>
</evidence>
<dbReference type="PANTHER" id="PTHR43581:SF4">
    <property type="entry name" value="ATP_GTP PHOSPHATASE"/>
    <property type="match status" value="1"/>
</dbReference>
<dbReference type="AlphaFoldDB" id="A0A840ZGT2"/>
<keyword evidence="4" id="KW-1185">Reference proteome</keyword>
<dbReference type="GO" id="GO:0005524">
    <property type="term" value="F:ATP binding"/>
    <property type="evidence" value="ECO:0007669"/>
    <property type="project" value="InterPro"/>
</dbReference>
<dbReference type="InterPro" id="IPR038729">
    <property type="entry name" value="Rad50/SbcC_AAA"/>
</dbReference>
<gene>
    <name evidence="3" type="ORF">HNR00_001073</name>
</gene>
<dbReference type="Pfam" id="PF13476">
    <property type="entry name" value="AAA_23"/>
    <property type="match status" value="1"/>
</dbReference>
<evidence type="ECO:0000313" key="3">
    <source>
        <dbReference type="EMBL" id="MBB5756375.1"/>
    </source>
</evidence>
<comment type="caution">
    <text evidence="3">The sequence shown here is derived from an EMBL/GenBank/DDBJ whole genome shotgun (WGS) entry which is preliminary data.</text>
</comment>
<dbReference type="Pfam" id="PF13304">
    <property type="entry name" value="AAA_21"/>
    <property type="match status" value="1"/>
</dbReference>
<dbReference type="GO" id="GO:0006302">
    <property type="term" value="P:double-strand break repair"/>
    <property type="evidence" value="ECO:0007669"/>
    <property type="project" value="InterPro"/>
</dbReference>
<dbReference type="InterPro" id="IPR051396">
    <property type="entry name" value="Bact_Antivir_Def_Nuclease"/>
</dbReference>
<dbReference type="InterPro" id="IPR027417">
    <property type="entry name" value="P-loop_NTPase"/>
</dbReference>
<dbReference type="Proteomes" id="UP000583454">
    <property type="component" value="Unassembled WGS sequence"/>
</dbReference>
<organism evidence="3 4">
    <name type="scientific">Methylorubrum rhodinum</name>
    <dbReference type="NCBI Taxonomy" id="29428"/>
    <lineage>
        <taxon>Bacteria</taxon>
        <taxon>Pseudomonadati</taxon>
        <taxon>Pseudomonadota</taxon>
        <taxon>Alphaproteobacteria</taxon>
        <taxon>Hyphomicrobiales</taxon>
        <taxon>Methylobacteriaceae</taxon>
        <taxon>Methylorubrum</taxon>
    </lineage>
</organism>
<feature type="domain" description="Rad50/SbcC-type AAA" evidence="2">
    <location>
        <begin position="27"/>
        <end position="136"/>
    </location>
</feature>
<dbReference type="GO" id="GO:0016887">
    <property type="term" value="F:ATP hydrolysis activity"/>
    <property type="evidence" value="ECO:0007669"/>
    <property type="project" value="InterPro"/>
</dbReference>
<dbReference type="PANTHER" id="PTHR43581">
    <property type="entry name" value="ATP/GTP PHOSPHATASE"/>
    <property type="match status" value="1"/>
</dbReference>